<comment type="caution">
    <text evidence="1">The sequence shown here is derived from an EMBL/GenBank/DDBJ whole genome shotgun (WGS) entry which is preliminary data.</text>
</comment>
<keyword evidence="2" id="KW-1185">Reference proteome</keyword>
<name>A0A6G0YEQ1_APHCR</name>
<accession>A0A6G0YEQ1</accession>
<dbReference type="EMBL" id="VUJU01004458">
    <property type="protein sequence ID" value="KAF0754286.1"/>
    <property type="molecule type" value="Genomic_DNA"/>
</dbReference>
<dbReference type="AlphaFoldDB" id="A0A6G0YEQ1"/>
<dbReference type="Proteomes" id="UP000478052">
    <property type="component" value="Unassembled WGS sequence"/>
</dbReference>
<evidence type="ECO:0000313" key="2">
    <source>
        <dbReference type="Proteomes" id="UP000478052"/>
    </source>
</evidence>
<evidence type="ECO:0000313" key="1">
    <source>
        <dbReference type="EMBL" id="KAF0754286.1"/>
    </source>
</evidence>
<protein>
    <submittedName>
        <fullName evidence="1">RNase H domain-containing protein</fullName>
    </submittedName>
</protein>
<reference evidence="1 2" key="1">
    <citation type="submission" date="2019-08" db="EMBL/GenBank/DDBJ databases">
        <title>Whole genome of Aphis craccivora.</title>
        <authorList>
            <person name="Voronova N.V."/>
            <person name="Shulinski R.S."/>
            <person name="Bandarenka Y.V."/>
            <person name="Zhorov D.G."/>
            <person name="Warner D."/>
        </authorList>
    </citation>
    <scope>NUCLEOTIDE SEQUENCE [LARGE SCALE GENOMIC DNA]</scope>
    <source>
        <strain evidence="1">180601</strain>
        <tissue evidence="1">Whole Body</tissue>
    </source>
</reference>
<proteinExistence type="predicted"/>
<sequence>MKPGSNLNLSRSSIVHFNRLRSGYTFLPAHANKLDLNNSPLCTLHISESPCDLFHILFDCPSLLLKRTFNNKSARLAYFMSIDIDPLIKRFSPLLEIEFPWSRRPQTTVTKNMKHI</sequence>
<gene>
    <name evidence="1" type="ORF">FWK35_00016852</name>
</gene>
<organism evidence="1 2">
    <name type="scientific">Aphis craccivora</name>
    <name type="common">Cowpea aphid</name>
    <dbReference type="NCBI Taxonomy" id="307492"/>
    <lineage>
        <taxon>Eukaryota</taxon>
        <taxon>Metazoa</taxon>
        <taxon>Ecdysozoa</taxon>
        <taxon>Arthropoda</taxon>
        <taxon>Hexapoda</taxon>
        <taxon>Insecta</taxon>
        <taxon>Pterygota</taxon>
        <taxon>Neoptera</taxon>
        <taxon>Paraneoptera</taxon>
        <taxon>Hemiptera</taxon>
        <taxon>Sternorrhyncha</taxon>
        <taxon>Aphidomorpha</taxon>
        <taxon>Aphidoidea</taxon>
        <taxon>Aphididae</taxon>
        <taxon>Aphidini</taxon>
        <taxon>Aphis</taxon>
        <taxon>Aphis</taxon>
    </lineage>
</organism>